<dbReference type="Proteomes" id="UP000063699">
    <property type="component" value="Chromosome"/>
</dbReference>
<evidence type="ECO:0000313" key="5">
    <source>
        <dbReference type="Proteomes" id="UP000063699"/>
    </source>
</evidence>
<sequence>MGELATVVPDAPASLLDGLRVTVSESTGGCLVATTDEGQVAGYVIFSMMHSSWDAAEFVDVHRVSVPADEVASALLDGLRHVAADRATGAIRLSAAEETLLAGAQPTHLTKQRFTLAAQAAESGRHSMIRRVRADDVTEFERMCRAHAVYEKAAQQEAGFAGRLMAQMLDGSPRVWGWVVPGDNGLIGYMTCSREYAYLDGGDYVHMDTLYLDEGSRGAGIGAKLIAHAAADALERGIAKVRWQTPSWNAPAIRFYERIGAIGVQVDQLMV</sequence>
<dbReference type="SUPFAM" id="SSF55729">
    <property type="entry name" value="Acyl-CoA N-acyltransferases (Nat)"/>
    <property type="match status" value="1"/>
</dbReference>
<dbReference type="AlphaFoldDB" id="A0A0N9HSG1"/>
<evidence type="ECO:0000313" key="4">
    <source>
        <dbReference type="EMBL" id="ALG06186.1"/>
    </source>
</evidence>
<protein>
    <recommendedName>
        <fullName evidence="3">N-acetyltransferase domain-containing protein</fullName>
    </recommendedName>
</protein>
<reference evidence="4 5" key="1">
    <citation type="submission" date="2015-07" db="EMBL/GenBank/DDBJ databases">
        <title>Genome sequencing of Kibdelosporangium phytohabitans.</title>
        <authorList>
            <person name="Qin S."/>
            <person name="Xing K."/>
        </authorList>
    </citation>
    <scope>NUCLEOTIDE SEQUENCE [LARGE SCALE GENOMIC DNA]</scope>
    <source>
        <strain evidence="4 5">KLBMP1111</strain>
    </source>
</reference>
<dbReference type="PROSITE" id="PS51186">
    <property type="entry name" value="GNAT"/>
    <property type="match status" value="1"/>
</dbReference>
<dbReference type="CDD" id="cd04301">
    <property type="entry name" value="NAT_SF"/>
    <property type="match status" value="1"/>
</dbReference>
<feature type="domain" description="N-acetyltransferase" evidence="3">
    <location>
        <begin position="127"/>
        <end position="271"/>
    </location>
</feature>
<evidence type="ECO:0000256" key="2">
    <source>
        <dbReference type="ARBA" id="ARBA00023315"/>
    </source>
</evidence>
<dbReference type="Gene3D" id="3.40.630.30">
    <property type="match status" value="1"/>
</dbReference>
<dbReference type="Pfam" id="PF00583">
    <property type="entry name" value="Acetyltransf_1"/>
    <property type="match status" value="1"/>
</dbReference>
<accession>A0A0N9HSG1</accession>
<keyword evidence="5" id="KW-1185">Reference proteome</keyword>
<dbReference type="PANTHER" id="PTHR10545:SF29">
    <property type="entry name" value="GH14572P-RELATED"/>
    <property type="match status" value="1"/>
</dbReference>
<evidence type="ECO:0000256" key="1">
    <source>
        <dbReference type="ARBA" id="ARBA00022679"/>
    </source>
</evidence>
<evidence type="ECO:0000259" key="3">
    <source>
        <dbReference type="PROSITE" id="PS51186"/>
    </source>
</evidence>
<dbReference type="STRING" id="860235.AOZ06_03935"/>
<name>A0A0N9HSG1_9PSEU</name>
<dbReference type="PANTHER" id="PTHR10545">
    <property type="entry name" value="DIAMINE N-ACETYLTRANSFERASE"/>
    <property type="match status" value="1"/>
</dbReference>
<organism evidence="4 5">
    <name type="scientific">Kibdelosporangium phytohabitans</name>
    <dbReference type="NCBI Taxonomy" id="860235"/>
    <lineage>
        <taxon>Bacteria</taxon>
        <taxon>Bacillati</taxon>
        <taxon>Actinomycetota</taxon>
        <taxon>Actinomycetes</taxon>
        <taxon>Pseudonocardiales</taxon>
        <taxon>Pseudonocardiaceae</taxon>
        <taxon>Kibdelosporangium</taxon>
    </lineage>
</organism>
<dbReference type="EMBL" id="CP012752">
    <property type="protein sequence ID" value="ALG06186.1"/>
    <property type="molecule type" value="Genomic_DNA"/>
</dbReference>
<proteinExistence type="predicted"/>
<keyword evidence="1" id="KW-0808">Transferase</keyword>
<dbReference type="InterPro" id="IPR000182">
    <property type="entry name" value="GNAT_dom"/>
</dbReference>
<gene>
    <name evidence="4" type="ORF">AOZ06_03935</name>
</gene>
<dbReference type="KEGG" id="kphy:AOZ06_03935"/>
<keyword evidence="2" id="KW-0012">Acyltransferase</keyword>
<dbReference type="GO" id="GO:0008080">
    <property type="term" value="F:N-acetyltransferase activity"/>
    <property type="evidence" value="ECO:0007669"/>
    <property type="project" value="UniProtKB-ARBA"/>
</dbReference>
<dbReference type="InterPro" id="IPR051016">
    <property type="entry name" value="Diverse_Substrate_AcTransf"/>
</dbReference>
<dbReference type="InterPro" id="IPR016181">
    <property type="entry name" value="Acyl_CoA_acyltransferase"/>
</dbReference>